<protein>
    <submittedName>
        <fullName evidence="3">Alkaline phosphatase</fullName>
    </submittedName>
</protein>
<gene>
    <name evidence="3" type="ORF">HCJ92_20110</name>
</gene>
<organism evidence="3 4">
    <name type="scientific">Streptomyces spiramenti</name>
    <dbReference type="NCBI Taxonomy" id="2720606"/>
    <lineage>
        <taxon>Bacteria</taxon>
        <taxon>Bacillati</taxon>
        <taxon>Actinomycetota</taxon>
        <taxon>Actinomycetes</taxon>
        <taxon>Kitasatosporales</taxon>
        <taxon>Streptomycetaceae</taxon>
        <taxon>Streptomyces</taxon>
    </lineage>
</organism>
<feature type="region of interest" description="Disordered" evidence="2">
    <location>
        <begin position="1"/>
        <end position="34"/>
    </location>
</feature>
<dbReference type="InterPro" id="IPR006311">
    <property type="entry name" value="TAT_signal"/>
</dbReference>
<evidence type="ECO:0000256" key="1">
    <source>
        <dbReference type="RuleBase" id="RU003946"/>
    </source>
</evidence>
<dbReference type="InterPro" id="IPR017850">
    <property type="entry name" value="Alkaline_phosphatase_core_sf"/>
</dbReference>
<keyword evidence="4" id="KW-1185">Reference proteome</keyword>
<dbReference type="SMART" id="SM00098">
    <property type="entry name" value="alkPPc"/>
    <property type="match status" value="1"/>
</dbReference>
<dbReference type="SUPFAM" id="SSF53649">
    <property type="entry name" value="Alkaline phosphatase-like"/>
    <property type="match status" value="1"/>
</dbReference>
<sequence length="676" mass="72150">MGSNQGSAGGPVGDGREESAPVDGGGRAGGVSRRSLMKAGGTGVATAVVVGLGADGALAAPTGTPAHAVTAAPAPRALAARDPHVVTGRTGRGVRGRETPAVRVLPLDNAKFLAGARFDLRVEVSGVDPRTARVEISLRGPDGPAPLLRNEPERSTPAPDTLAVTYRGVSYPRAGEFTVRARATGGGAAKAEATVTHEVVTADRGEGKGKGGAGRARNVVFFLGDGMGTPAVTAARLLSKGITEGKYNGLLEMDTMEYRGLVSTSGADSVVTDSANSMSAYMTGHKSSVNAMGVYEGSSEDPDDHPRVENITELVKRTRGMSVGVVTTAEVQDATPAAVWAHTRRRSEYLAIMDQALEDGQRPDVLMGGGLASLLPRGEEGSRRDDDRDLVREYERLGYTHVATARELKRVGRGRTVPRNILGLFHTGNLDVYLDRRHARDPERLGRWKDQPTLMEMTEVALRALEQNGEGFFLVVEGASIDKMEHPLDGPRAVYDTIEFDQALGVVKRWAADRDDTLIVVTADHNHSMSIVGTHDRRETDGRAANGVYGDAGFPTYRDSNGDGFPDDPDPEVQLFFGWSNHPDHTDDFRHNPVFAQPALADRDTGEAVPNPDRDGDAELQVGNLPPDQTNCVHTVEDVSVFASGVGAERFNAFQDNTELFFGMMHALALDPLREN</sequence>
<dbReference type="RefSeq" id="WP_167935027.1">
    <property type="nucleotide sequence ID" value="NZ_JAAVJB010000230.1"/>
</dbReference>
<dbReference type="PROSITE" id="PS51318">
    <property type="entry name" value="TAT"/>
    <property type="match status" value="1"/>
</dbReference>
<dbReference type="Proteomes" id="UP000746503">
    <property type="component" value="Unassembled WGS sequence"/>
</dbReference>
<dbReference type="Gene3D" id="3.40.720.10">
    <property type="entry name" value="Alkaline Phosphatase, subunit A"/>
    <property type="match status" value="1"/>
</dbReference>
<reference evidence="3 4" key="1">
    <citation type="submission" date="2020-03" db="EMBL/GenBank/DDBJ databases">
        <title>Draft genome of Streptomyces sp. ventii, isolated from the Axial Seamount in the Pacific Ocean, and resequencing of the two type strains Streptomyces lonarensis strain NCL 716 and Streptomyces bohaiensis strain 11A07.</title>
        <authorList>
            <person name="Loughran R.M."/>
            <person name="Pfannmuller K.M."/>
            <person name="Wasson B.J."/>
            <person name="Deadmond M.C."/>
            <person name="Paddock B.E."/>
            <person name="Koyack M.J."/>
            <person name="Gallegos D.A."/>
            <person name="Mitchell E.A."/>
            <person name="Ushijima B."/>
            <person name="Saw J.H."/>
            <person name="Mcphail K.L."/>
            <person name="Videau P."/>
        </authorList>
    </citation>
    <scope>NUCLEOTIDE SEQUENCE [LARGE SCALE GENOMIC DNA]</scope>
    <source>
        <strain evidence="4">5675061</strain>
    </source>
</reference>
<comment type="caution">
    <text evidence="3">The sequence shown here is derived from an EMBL/GenBank/DDBJ whole genome shotgun (WGS) entry which is preliminary data.</text>
</comment>
<feature type="region of interest" description="Disordered" evidence="2">
    <location>
        <begin position="136"/>
        <end position="160"/>
    </location>
</feature>
<comment type="similarity">
    <text evidence="1">Belongs to the alkaline phosphatase family.</text>
</comment>
<name>A0ABX1ASV6_9ACTN</name>
<dbReference type="PANTHER" id="PTHR11596:SF72">
    <property type="entry name" value="ALKALINE PHOSPHATASE"/>
    <property type="match status" value="1"/>
</dbReference>
<proteinExistence type="inferred from homology"/>
<dbReference type="CDD" id="cd16012">
    <property type="entry name" value="ALP"/>
    <property type="match status" value="1"/>
</dbReference>
<accession>A0ABX1ASV6</accession>
<dbReference type="Pfam" id="PF00245">
    <property type="entry name" value="Alk_phosphatase"/>
    <property type="match status" value="1"/>
</dbReference>
<evidence type="ECO:0000256" key="2">
    <source>
        <dbReference type="SAM" id="MobiDB-lite"/>
    </source>
</evidence>
<evidence type="ECO:0000313" key="3">
    <source>
        <dbReference type="EMBL" id="NJP68533.1"/>
    </source>
</evidence>
<evidence type="ECO:0000313" key="4">
    <source>
        <dbReference type="Proteomes" id="UP000746503"/>
    </source>
</evidence>
<dbReference type="PRINTS" id="PR00113">
    <property type="entry name" value="ALKPHPHTASE"/>
</dbReference>
<dbReference type="PANTHER" id="PTHR11596">
    <property type="entry name" value="ALKALINE PHOSPHATASE"/>
    <property type="match status" value="1"/>
</dbReference>
<dbReference type="InterPro" id="IPR001952">
    <property type="entry name" value="Alkaline_phosphatase"/>
</dbReference>
<dbReference type="EMBL" id="JAAVJB010000230">
    <property type="protein sequence ID" value="NJP68533.1"/>
    <property type="molecule type" value="Genomic_DNA"/>
</dbReference>